<evidence type="ECO:0000256" key="7">
    <source>
        <dbReference type="ARBA" id="ARBA00022723"/>
    </source>
</evidence>
<dbReference type="Pfam" id="PF00483">
    <property type="entry name" value="NTP_transferase"/>
    <property type="match status" value="1"/>
</dbReference>
<evidence type="ECO:0000256" key="2">
    <source>
        <dbReference type="ARBA" id="ARBA00010480"/>
    </source>
</evidence>
<dbReference type="GO" id="GO:0046872">
    <property type="term" value="F:metal ion binding"/>
    <property type="evidence" value="ECO:0007669"/>
    <property type="project" value="UniProtKB-KW"/>
</dbReference>
<evidence type="ECO:0000256" key="4">
    <source>
        <dbReference type="ARBA" id="ARBA00017654"/>
    </source>
</evidence>
<evidence type="ECO:0000313" key="13">
    <source>
        <dbReference type="Proteomes" id="UP001055025"/>
    </source>
</evidence>
<dbReference type="InterPro" id="IPR005907">
    <property type="entry name" value="G1P_thy_trans_s"/>
</dbReference>
<protein>
    <recommendedName>
        <fullName evidence="4 10">Glucose-1-phosphate thymidylyltransferase</fullName>
        <ecNumber evidence="3 10">2.7.7.24</ecNumber>
    </recommendedName>
</protein>
<evidence type="ECO:0000256" key="8">
    <source>
        <dbReference type="ARBA" id="ARBA00022842"/>
    </source>
</evidence>
<keyword evidence="5 10" id="KW-0808">Transferase</keyword>
<evidence type="ECO:0000313" key="12">
    <source>
        <dbReference type="EMBL" id="GJM55481.1"/>
    </source>
</evidence>
<keyword evidence="13" id="KW-1185">Reference proteome</keyword>
<dbReference type="InterPro" id="IPR005835">
    <property type="entry name" value="NTP_transferase_dom"/>
</dbReference>
<reference evidence="12" key="1">
    <citation type="journal article" date="2022" name="Int. J. Syst. Evol. Microbiol.">
        <title>Granulimonas faecalis gen. nov., sp. nov., and Leptogranulimonas caecicola gen. nov., sp. nov., novel lactate-producing Atopobiaceae bacteria isolated from mouse intestines, and an emended description of the family Atopobiaceae.</title>
        <authorList>
            <person name="Morinaga K."/>
            <person name="Kusada H."/>
            <person name="Sakamoto S."/>
            <person name="Murakami T."/>
            <person name="Toyoda A."/>
            <person name="Mori H."/>
            <person name="Meng X.Y."/>
            <person name="Takashino M."/>
            <person name="Murotomi K."/>
            <person name="Tamaki H."/>
        </authorList>
    </citation>
    <scope>NUCLEOTIDE SEQUENCE</scope>
    <source>
        <strain evidence="12">OPF53</strain>
    </source>
</reference>
<dbReference type="SUPFAM" id="SSF53448">
    <property type="entry name" value="Nucleotide-diphospho-sugar transferases"/>
    <property type="match status" value="1"/>
</dbReference>
<evidence type="ECO:0000256" key="6">
    <source>
        <dbReference type="ARBA" id="ARBA00022695"/>
    </source>
</evidence>
<dbReference type="InterPro" id="IPR029044">
    <property type="entry name" value="Nucleotide-diphossugar_trans"/>
</dbReference>
<keyword evidence="6 10" id="KW-0548">Nucleotidyltransferase</keyword>
<evidence type="ECO:0000256" key="10">
    <source>
        <dbReference type="RuleBase" id="RU003706"/>
    </source>
</evidence>
<name>A0AAV5B4H4_9ACTN</name>
<comment type="catalytic activity">
    <reaction evidence="9 10">
        <text>dTTP + alpha-D-glucose 1-phosphate + H(+) = dTDP-alpha-D-glucose + diphosphate</text>
        <dbReference type="Rhea" id="RHEA:15225"/>
        <dbReference type="ChEBI" id="CHEBI:15378"/>
        <dbReference type="ChEBI" id="CHEBI:33019"/>
        <dbReference type="ChEBI" id="CHEBI:37568"/>
        <dbReference type="ChEBI" id="CHEBI:57477"/>
        <dbReference type="ChEBI" id="CHEBI:58601"/>
        <dbReference type="EC" id="2.7.7.24"/>
    </reaction>
</comment>
<dbReference type="GO" id="GO:0019318">
    <property type="term" value="P:hexose metabolic process"/>
    <property type="evidence" value="ECO:0007669"/>
    <property type="project" value="UniProtKB-ARBA"/>
</dbReference>
<dbReference type="GO" id="GO:0008879">
    <property type="term" value="F:glucose-1-phosphate thymidylyltransferase activity"/>
    <property type="evidence" value="ECO:0007669"/>
    <property type="project" value="UniProtKB-EC"/>
</dbReference>
<accession>A0AAV5B4H4</accession>
<dbReference type="PANTHER" id="PTHR43532:SF1">
    <property type="entry name" value="GLUCOSE-1-PHOSPHATE THYMIDYLYLTRANSFERASE 1"/>
    <property type="match status" value="1"/>
</dbReference>
<gene>
    <name evidence="12" type="primary">rmlA_1</name>
    <name evidence="12" type="ORF">ATOP_11360</name>
</gene>
<dbReference type="GO" id="GO:0000271">
    <property type="term" value="P:polysaccharide biosynthetic process"/>
    <property type="evidence" value="ECO:0007669"/>
    <property type="project" value="UniProtKB-ARBA"/>
</dbReference>
<dbReference type="Gene3D" id="3.90.550.10">
    <property type="entry name" value="Spore Coat Polysaccharide Biosynthesis Protein SpsA, Chain A"/>
    <property type="match status" value="1"/>
</dbReference>
<keyword evidence="8 10" id="KW-0460">Magnesium</keyword>
<dbReference type="EMBL" id="BQKC01000001">
    <property type="protein sequence ID" value="GJM55481.1"/>
    <property type="molecule type" value="Genomic_DNA"/>
</dbReference>
<proteinExistence type="inferred from homology"/>
<feature type="domain" description="Nucleotidyl transferase" evidence="11">
    <location>
        <begin position="1"/>
        <end position="225"/>
    </location>
</feature>
<evidence type="ECO:0000256" key="9">
    <source>
        <dbReference type="ARBA" id="ARBA00049336"/>
    </source>
</evidence>
<dbReference type="PANTHER" id="PTHR43532">
    <property type="entry name" value="GLUCOSE-1-PHOSPHATE THYMIDYLYLTRANSFERASE"/>
    <property type="match status" value="1"/>
</dbReference>
<dbReference type="NCBIfam" id="TIGR01207">
    <property type="entry name" value="rmlA"/>
    <property type="match status" value="1"/>
</dbReference>
<evidence type="ECO:0000256" key="5">
    <source>
        <dbReference type="ARBA" id="ARBA00022679"/>
    </source>
</evidence>
<organism evidence="12 13">
    <name type="scientific">Granulimonas faecalis</name>
    <dbReference type="NCBI Taxonomy" id="2894155"/>
    <lineage>
        <taxon>Bacteria</taxon>
        <taxon>Bacillati</taxon>
        <taxon>Actinomycetota</taxon>
        <taxon>Coriobacteriia</taxon>
        <taxon>Coriobacteriales</taxon>
        <taxon>Kribbibacteriaceae</taxon>
        <taxon>Granulimonas</taxon>
    </lineage>
</organism>
<comment type="similarity">
    <text evidence="2 10">Belongs to the glucose-1-phosphate thymidylyltransferase family.</text>
</comment>
<evidence type="ECO:0000259" key="11">
    <source>
        <dbReference type="Pfam" id="PF00483"/>
    </source>
</evidence>
<dbReference type="AlphaFoldDB" id="A0AAV5B4H4"/>
<sequence length="280" mass="31239">MYPITRATSKQLLPVYDKPLIYYSLSVLLEAGIRDILVISKPEHLGSFQELLGDGSQLGINIVYRPQPTRGGIAEAFVIGRDFIGDDDVALVLGDNVFHGSGFGDKLKTAQKNAADGQATIFGYRVDDPQHFGVVEFDDDGNAVSLEEKPLEPRSNYVVTGLYFYPSDVCDYASRLQPSTRGELEITDLNRMYLDDKRLKVQQLGRGFAWFDTGTIDRLFSVGEYIRSVQEATGVKVAALEEIAYDAGWIRRAQLLKLADGLKKTEYGHYLEKIALSTRR</sequence>
<dbReference type="EC" id="2.7.7.24" evidence="3 10"/>
<dbReference type="FunFam" id="3.90.550.10:FF:000023">
    <property type="entry name" value="Glucose-1-phosphate thymidylyltransferase"/>
    <property type="match status" value="1"/>
</dbReference>
<keyword evidence="7 10" id="KW-0479">Metal-binding</keyword>
<evidence type="ECO:0000256" key="1">
    <source>
        <dbReference type="ARBA" id="ARBA00001946"/>
    </source>
</evidence>
<comment type="function">
    <text evidence="10">Catalyzes the formation of dTDP-glucose, from dTTP and glucose 1-phosphate, as well as its pyrophosphorolysis.</text>
</comment>
<comment type="cofactor">
    <cofactor evidence="1">
        <name>Mg(2+)</name>
        <dbReference type="ChEBI" id="CHEBI:18420"/>
    </cofactor>
</comment>
<dbReference type="Proteomes" id="UP001055025">
    <property type="component" value="Unassembled WGS sequence"/>
</dbReference>
<comment type="caution">
    <text evidence="12">The sequence shown here is derived from an EMBL/GenBank/DDBJ whole genome shotgun (WGS) entry which is preliminary data.</text>
</comment>
<evidence type="ECO:0000256" key="3">
    <source>
        <dbReference type="ARBA" id="ARBA00012461"/>
    </source>
</evidence>